<dbReference type="InterPro" id="IPR013783">
    <property type="entry name" value="Ig-like_fold"/>
</dbReference>
<dbReference type="Gene3D" id="2.60.40.10">
    <property type="entry name" value="Immunoglobulins"/>
    <property type="match status" value="2"/>
</dbReference>
<dbReference type="InterPro" id="IPR013083">
    <property type="entry name" value="Znf_RING/FYVE/PHD"/>
</dbReference>
<reference evidence="8" key="2">
    <citation type="journal article" date="2021" name="Genome Biol. Evol.">
        <title>Developing a high-quality reference genome for a parasitic bivalve with doubly uniparental inheritance (Bivalvia: Unionida).</title>
        <authorList>
            <person name="Smith C.H."/>
        </authorList>
    </citation>
    <scope>NUCLEOTIDE SEQUENCE</scope>
    <source>
        <strain evidence="8">CHS0354</strain>
        <tissue evidence="8">Mantle</tissue>
    </source>
</reference>
<feature type="domain" description="RING-type" evidence="6">
    <location>
        <begin position="12"/>
        <end position="55"/>
    </location>
</feature>
<sequence length="440" mass="49500">MADSGVVSRRSCSICLEPFKNPKILQCFHTFCTHCLKDIIKNKRKVGSFECPLCRTSITIPKTGVDSFQNNFYIQDQVIDDIKLLCNGKNGDQHRYHETTIRPIIGETYNLVLSCCHNGDLTRQCIVQIIDAVPSKCSALKLKQKPANTSITMTWEDPLDDNSSPVTMYKVKMSANGEIYNEVYNGRKNYCEVDNLTPGKKYNLYVQAQNVVGWGLWSDALEVIIDPCPPGKPKRFSIEDIASTSVTLTWTESDDNGKRITGYVIKYNVKEDLLSKSVDVEFTACRHVVDNLKPGTTYSFQICAVNIMGRGKLSKKLACTTIPLTPSQLPSVLIKASHKADSLEMGIAPESSVTRRSFWNSCLMSVEKKVSSAPSEKNICHTQWVKTDNMLVARDSENKSNSNWVVFKNVLQLIASIFEFLALYLLFKTYPEAIFVFIFL</sequence>
<dbReference type="InterPro" id="IPR001841">
    <property type="entry name" value="Znf_RING"/>
</dbReference>
<comment type="caution">
    <text evidence="8">The sequence shown here is derived from an EMBL/GenBank/DDBJ whole genome shotgun (WGS) entry which is preliminary data.</text>
</comment>
<keyword evidence="4" id="KW-0862">Zinc</keyword>
<dbReference type="Proteomes" id="UP001195483">
    <property type="component" value="Unassembled WGS sequence"/>
</dbReference>
<evidence type="ECO:0000256" key="3">
    <source>
        <dbReference type="ARBA" id="ARBA00022771"/>
    </source>
</evidence>
<evidence type="ECO:0000256" key="5">
    <source>
        <dbReference type="PROSITE-ProRule" id="PRU00175"/>
    </source>
</evidence>
<dbReference type="SUPFAM" id="SSF57850">
    <property type="entry name" value="RING/U-box"/>
    <property type="match status" value="1"/>
</dbReference>
<dbReference type="PANTHER" id="PTHR13817">
    <property type="entry name" value="TITIN"/>
    <property type="match status" value="1"/>
</dbReference>
<dbReference type="InterPro" id="IPR027370">
    <property type="entry name" value="Znf-RING_euk"/>
</dbReference>
<dbReference type="CDD" id="cd00063">
    <property type="entry name" value="FN3"/>
    <property type="match status" value="2"/>
</dbReference>
<dbReference type="PRINTS" id="PR00014">
    <property type="entry name" value="FNTYPEIII"/>
</dbReference>
<dbReference type="PROSITE" id="PS50089">
    <property type="entry name" value="ZF_RING_2"/>
    <property type="match status" value="1"/>
</dbReference>
<evidence type="ECO:0000313" key="9">
    <source>
        <dbReference type="Proteomes" id="UP001195483"/>
    </source>
</evidence>
<dbReference type="GO" id="GO:0008270">
    <property type="term" value="F:zinc ion binding"/>
    <property type="evidence" value="ECO:0007669"/>
    <property type="project" value="UniProtKB-KW"/>
</dbReference>
<keyword evidence="3 5" id="KW-0863">Zinc-finger</keyword>
<dbReference type="PANTHER" id="PTHR13817:SF73">
    <property type="entry name" value="FIBRONECTIN TYPE-III DOMAIN-CONTAINING PROTEIN"/>
    <property type="match status" value="1"/>
</dbReference>
<dbReference type="PROSITE" id="PS50853">
    <property type="entry name" value="FN3"/>
    <property type="match status" value="2"/>
</dbReference>
<keyword evidence="1" id="KW-0479">Metal-binding</keyword>
<feature type="domain" description="Fibronectin type-III" evidence="7">
    <location>
        <begin position="133"/>
        <end position="228"/>
    </location>
</feature>
<keyword evidence="2" id="KW-0677">Repeat</keyword>
<dbReference type="Pfam" id="PF00041">
    <property type="entry name" value="fn3"/>
    <property type="match status" value="2"/>
</dbReference>
<dbReference type="InterPro" id="IPR017907">
    <property type="entry name" value="Znf_RING_CS"/>
</dbReference>
<dbReference type="InterPro" id="IPR050964">
    <property type="entry name" value="Striated_Muscle_Regulatory"/>
</dbReference>
<evidence type="ECO:0000256" key="4">
    <source>
        <dbReference type="ARBA" id="ARBA00022833"/>
    </source>
</evidence>
<dbReference type="SUPFAM" id="SSF49265">
    <property type="entry name" value="Fibronectin type III"/>
    <property type="match status" value="2"/>
</dbReference>
<feature type="domain" description="Fibronectin type-III" evidence="7">
    <location>
        <begin position="229"/>
        <end position="324"/>
    </location>
</feature>
<dbReference type="AlphaFoldDB" id="A0AAE0WAK4"/>
<dbReference type="Gene3D" id="3.30.40.10">
    <property type="entry name" value="Zinc/RING finger domain, C3HC4 (zinc finger)"/>
    <property type="match status" value="1"/>
</dbReference>
<dbReference type="SMART" id="SM00060">
    <property type="entry name" value="FN3"/>
    <property type="match status" value="2"/>
</dbReference>
<evidence type="ECO:0000313" key="8">
    <source>
        <dbReference type="EMBL" id="KAK3608203.1"/>
    </source>
</evidence>
<evidence type="ECO:0000256" key="1">
    <source>
        <dbReference type="ARBA" id="ARBA00022723"/>
    </source>
</evidence>
<dbReference type="PROSITE" id="PS00518">
    <property type="entry name" value="ZF_RING_1"/>
    <property type="match status" value="1"/>
</dbReference>
<gene>
    <name evidence="8" type="ORF">CHS0354_039220</name>
</gene>
<dbReference type="SMART" id="SM00184">
    <property type="entry name" value="RING"/>
    <property type="match status" value="1"/>
</dbReference>
<dbReference type="Pfam" id="PF13445">
    <property type="entry name" value="zf-RING_UBOX"/>
    <property type="match status" value="1"/>
</dbReference>
<dbReference type="EMBL" id="JAEAOA010002295">
    <property type="protein sequence ID" value="KAK3608203.1"/>
    <property type="molecule type" value="Genomic_DNA"/>
</dbReference>
<evidence type="ECO:0000259" key="7">
    <source>
        <dbReference type="PROSITE" id="PS50853"/>
    </source>
</evidence>
<evidence type="ECO:0000259" key="6">
    <source>
        <dbReference type="PROSITE" id="PS50089"/>
    </source>
</evidence>
<name>A0AAE0WAK4_9BIVA</name>
<organism evidence="8 9">
    <name type="scientific">Potamilus streckersoni</name>
    <dbReference type="NCBI Taxonomy" id="2493646"/>
    <lineage>
        <taxon>Eukaryota</taxon>
        <taxon>Metazoa</taxon>
        <taxon>Spiralia</taxon>
        <taxon>Lophotrochozoa</taxon>
        <taxon>Mollusca</taxon>
        <taxon>Bivalvia</taxon>
        <taxon>Autobranchia</taxon>
        <taxon>Heteroconchia</taxon>
        <taxon>Palaeoheterodonta</taxon>
        <taxon>Unionida</taxon>
        <taxon>Unionoidea</taxon>
        <taxon>Unionidae</taxon>
        <taxon>Ambleminae</taxon>
        <taxon>Lampsilini</taxon>
        <taxon>Potamilus</taxon>
    </lineage>
</organism>
<reference evidence="8" key="3">
    <citation type="submission" date="2023-05" db="EMBL/GenBank/DDBJ databases">
        <authorList>
            <person name="Smith C.H."/>
        </authorList>
    </citation>
    <scope>NUCLEOTIDE SEQUENCE</scope>
    <source>
        <strain evidence="8">CHS0354</strain>
        <tissue evidence="8">Mantle</tissue>
    </source>
</reference>
<dbReference type="InterPro" id="IPR003961">
    <property type="entry name" value="FN3_dom"/>
</dbReference>
<proteinExistence type="predicted"/>
<reference evidence="8" key="1">
    <citation type="journal article" date="2021" name="Genome Biol. Evol.">
        <title>A High-Quality Reference Genome for a Parasitic Bivalve with Doubly Uniparental Inheritance (Bivalvia: Unionida).</title>
        <authorList>
            <person name="Smith C.H."/>
        </authorList>
    </citation>
    <scope>NUCLEOTIDE SEQUENCE</scope>
    <source>
        <strain evidence="8">CHS0354</strain>
    </source>
</reference>
<evidence type="ECO:0000256" key="2">
    <source>
        <dbReference type="ARBA" id="ARBA00022737"/>
    </source>
</evidence>
<protein>
    <submittedName>
        <fullName evidence="8">Uncharacterized protein</fullName>
    </submittedName>
</protein>
<keyword evidence="9" id="KW-1185">Reference proteome</keyword>
<accession>A0AAE0WAK4</accession>
<dbReference type="InterPro" id="IPR036116">
    <property type="entry name" value="FN3_sf"/>
</dbReference>